<protein>
    <recommendedName>
        <fullName evidence="10">Sensory/regulatory protein RpfC</fullName>
        <ecNumber evidence="2">2.7.13.3</ecNumber>
    </recommendedName>
</protein>
<evidence type="ECO:0000256" key="13">
    <source>
        <dbReference type="SAM" id="Phobius"/>
    </source>
</evidence>
<dbReference type="Gene3D" id="3.30.565.10">
    <property type="entry name" value="Histidine kinase-like ATPase, C-terminal domain"/>
    <property type="match status" value="1"/>
</dbReference>
<evidence type="ECO:0000259" key="15">
    <source>
        <dbReference type="PROSITE" id="PS50110"/>
    </source>
</evidence>
<evidence type="ECO:0000313" key="18">
    <source>
        <dbReference type="EMBL" id="SEQ18074.1"/>
    </source>
</evidence>
<dbReference type="OrthoDB" id="9801651at2"/>
<dbReference type="GO" id="GO:0005524">
    <property type="term" value="F:ATP binding"/>
    <property type="evidence" value="ECO:0007669"/>
    <property type="project" value="UniProtKB-KW"/>
</dbReference>
<name>A0A1H9DX94_9RHOB</name>
<dbReference type="InterPro" id="IPR005467">
    <property type="entry name" value="His_kinase_dom"/>
</dbReference>
<dbReference type="SMART" id="SM00387">
    <property type="entry name" value="HATPase_c"/>
    <property type="match status" value="1"/>
</dbReference>
<feature type="coiled-coil region" evidence="12">
    <location>
        <begin position="216"/>
        <end position="246"/>
    </location>
</feature>
<feature type="transmembrane region" description="Helical" evidence="13">
    <location>
        <begin position="96"/>
        <end position="118"/>
    </location>
</feature>
<evidence type="ECO:0000256" key="9">
    <source>
        <dbReference type="ARBA" id="ARBA00064003"/>
    </source>
</evidence>
<feature type="domain" description="Response regulatory" evidence="15">
    <location>
        <begin position="625"/>
        <end position="740"/>
    </location>
</feature>
<evidence type="ECO:0000256" key="1">
    <source>
        <dbReference type="ARBA" id="ARBA00000085"/>
    </source>
</evidence>
<dbReference type="SUPFAM" id="SSF52172">
    <property type="entry name" value="CheY-like"/>
    <property type="match status" value="1"/>
</dbReference>
<dbReference type="InterPro" id="IPR036097">
    <property type="entry name" value="HisK_dim/P_sf"/>
</dbReference>
<dbReference type="PANTHER" id="PTHR45339">
    <property type="entry name" value="HYBRID SIGNAL TRANSDUCTION HISTIDINE KINASE J"/>
    <property type="match status" value="1"/>
</dbReference>
<accession>A0A1H9DX94</accession>
<dbReference type="CDD" id="cd00130">
    <property type="entry name" value="PAS"/>
    <property type="match status" value="1"/>
</dbReference>
<organism evidence="18 19">
    <name type="scientific">Thalassovita taeanensis</name>
    <dbReference type="NCBI Taxonomy" id="657014"/>
    <lineage>
        <taxon>Bacteria</taxon>
        <taxon>Pseudomonadati</taxon>
        <taxon>Pseudomonadota</taxon>
        <taxon>Alphaproteobacteria</taxon>
        <taxon>Rhodobacterales</taxon>
        <taxon>Roseobacteraceae</taxon>
        <taxon>Thalassovita</taxon>
    </lineage>
</organism>
<evidence type="ECO:0000256" key="3">
    <source>
        <dbReference type="ARBA" id="ARBA00022553"/>
    </source>
</evidence>
<dbReference type="InterPro" id="IPR004358">
    <property type="entry name" value="Sig_transdc_His_kin-like_C"/>
</dbReference>
<evidence type="ECO:0000256" key="7">
    <source>
        <dbReference type="ARBA" id="ARBA00022840"/>
    </source>
</evidence>
<feature type="transmembrane region" description="Helical" evidence="13">
    <location>
        <begin position="36"/>
        <end position="53"/>
    </location>
</feature>
<dbReference type="AlphaFoldDB" id="A0A1H9DX94"/>
<keyword evidence="5" id="KW-0547">Nucleotide-binding</keyword>
<dbReference type="RefSeq" id="WP_090269387.1">
    <property type="nucleotide sequence ID" value="NZ_FOEP01000004.1"/>
</dbReference>
<dbReference type="InterPro" id="IPR035965">
    <property type="entry name" value="PAS-like_dom_sf"/>
</dbReference>
<gene>
    <name evidence="18" type="ORF">SAMN04488092_104316</name>
</gene>
<dbReference type="PRINTS" id="PR00344">
    <property type="entry name" value="BCTRLSENSOR"/>
</dbReference>
<dbReference type="PROSITE" id="PS50113">
    <property type="entry name" value="PAC"/>
    <property type="match status" value="1"/>
</dbReference>
<dbReference type="SUPFAM" id="SSF55785">
    <property type="entry name" value="PYP-like sensor domain (PAS domain)"/>
    <property type="match status" value="1"/>
</dbReference>
<dbReference type="PROSITE" id="PS50112">
    <property type="entry name" value="PAS"/>
    <property type="match status" value="1"/>
</dbReference>
<dbReference type="InterPro" id="IPR003661">
    <property type="entry name" value="HisK_dim/P_dom"/>
</dbReference>
<reference evidence="18 19" key="1">
    <citation type="submission" date="2016-10" db="EMBL/GenBank/DDBJ databases">
        <authorList>
            <person name="de Groot N.N."/>
        </authorList>
    </citation>
    <scope>NUCLEOTIDE SEQUENCE [LARGE SCALE GENOMIC DNA]</scope>
    <source>
        <strain evidence="18 19">DSM 22007</strain>
    </source>
</reference>
<keyword evidence="8" id="KW-0902">Two-component regulatory system</keyword>
<evidence type="ECO:0000256" key="2">
    <source>
        <dbReference type="ARBA" id="ARBA00012438"/>
    </source>
</evidence>
<dbReference type="Pfam" id="PF00512">
    <property type="entry name" value="HisKA"/>
    <property type="match status" value="1"/>
</dbReference>
<keyword evidence="6 18" id="KW-0418">Kinase</keyword>
<dbReference type="FunFam" id="3.30.565.10:FF:000010">
    <property type="entry name" value="Sensor histidine kinase RcsC"/>
    <property type="match status" value="1"/>
</dbReference>
<dbReference type="Gene3D" id="3.30.450.20">
    <property type="entry name" value="PAS domain"/>
    <property type="match status" value="1"/>
</dbReference>
<dbReference type="SMART" id="SM00086">
    <property type="entry name" value="PAC"/>
    <property type="match status" value="1"/>
</dbReference>
<dbReference type="SUPFAM" id="SSF55874">
    <property type="entry name" value="ATPase domain of HSP90 chaperone/DNA topoisomerase II/histidine kinase"/>
    <property type="match status" value="1"/>
</dbReference>
<dbReference type="STRING" id="657014.SAMN04488092_104316"/>
<feature type="domain" description="PAC" evidence="17">
    <location>
        <begin position="313"/>
        <end position="365"/>
    </location>
</feature>
<dbReference type="PANTHER" id="PTHR45339:SF1">
    <property type="entry name" value="HYBRID SIGNAL TRANSDUCTION HISTIDINE KINASE J"/>
    <property type="match status" value="1"/>
</dbReference>
<comment type="catalytic activity">
    <reaction evidence="1">
        <text>ATP + protein L-histidine = ADP + protein N-phospho-L-histidine.</text>
        <dbReference type="EC" id="2.7.13.3"/>
    </reaction>
</comment>
<evidence type="ECO:0000256" key="6">
    <source>
        <dbReference type="ARBA" id="ARBA00022777"/>
    </source>
</evidence>
<dbReference type="SUPFAM" id="SSF47384">
    <property type="entry name" value="Homodimeric domain of signal transducing histidine kinase"/>
    <property type="match status" value="1"/>
</dbReference>
<dbReference type="CDD" id="cd16922">
    <property type="entry name" value="HATPase_EvgS-ArcB-TorS-like"/>
    <property type="match status" value="1"/>
</dbReference>
<dbReference type="CDD" id="cd17546">
    <property type="entry name" value="REC_hyHK_CKI1_RcsC-like"/>
    <property type="match status" value="1"/>
</dbReference>
<evidence type="ECO:0000259" key="14">
    <source>
        <dbReference type="PROSITE" id="PS50109"/>
    </source>
</evidence>
<sequence>MRAEQSDTTQSLAEFDSRHTREGLLLRYARGRLSSFWKRQALTLSGAVLLFFLVSPEVGLLACTLAIAGEVLDCVLLAAIPTLLTRGITVRCLYRWTTVTGGLQALTIAACVALAWFTAPNDSASLFSLAYLTGAGINAGIVLPFHPAATKVRLCIFAGTVVALFAHAAFLITPQNEQDQLIALTYDALGSCMMMYMASIFVEFVAAGHQRQQANRRELLVRSQALAQALAELRENQKEARKLSLVARHAMDSVIMSDPQGRVQWVNETFSRVTGYDFEEIRGKRPSEVLNGPETSQDTADSIAAAISAGTPHRAEILNYRKDGKKIWMETMLVPVLQEDGNTEMVVAIERDVTASKQHAAELAQAKIAAEDGARAKSSFLATMSHEIRTPMNGVIGMADLLCEAPLSPEHHSYAATIRTSAEALLTIINDILDLSKLDAGRVELCQVDFNLRTCIEDVTKLLSPQAQSKGLFLTVETCVANTLINGDDGRLRQILLNVIGNAIKFTESGGVHVTTTEHETDAGPLVMITVLDSGIGIPADRLERVFDQFSQADAATTRRFGGTGLGLTISRMLAHAMGGDIKVSSPEGQGACFTLTFPMRAASGTQTIYEPVPAILAEVAQGLVVLVAEDNKTNRLLVRKYLQDAPVSLFFAHDGHQAVEMTQTHQPDIIFMDMSMPGMDGLAATRAIRRECRRQPRIVALTANGFASDRQACLDAGMNDFLAKPVRKAQLLECLALVHPAL</sequence>
<evidence type="ECO:0000256" key="10">
    <source>
        <dbReference type="ARBA" id="ARBA00068150"/>
    </source>
</evidence>
<feature type="domain" description="Histidine kinase" evidence="14">
    <location>
        <begin position="383"/>
        <end position="602"/>
    </location>
</feature>
<comment type="subunit">
    <text evidence="9">At low DSF concentrations, interacts with RpfF.</text>
</comment>
<evidence type="ECO:0000259" key="16">
    <source>
        <dbReference type="PROSITE" id="PS50112"/>
    </source>
</evidence>
<dbReference type="FunFam" id="1.10.287.130:FF:000002">
    <property type="entry name" value="Two-component osmosensing histidine kinase"/>
    <property type="match status" value="1"/>
</dbReference>
<dbReference type="InterPro" id="IPR011006">
    <property type="entry name" value="CheY-like_superfamily"/>
</dbReference>
<feature type="transmembrane region" description="Helical" evidence="13">
    <location>
        <begin position="152"/>
        <end position="172"/>
    </location>
</feature>
<dbReference type="Pfam" id="PF13426">
    <property type="entry name" value="PAS_9"/>
    <property type="match status" value="1"/>
</dbReference>
<dbReference type="EMBL" id="FOEP01000004">
    <property type="protein sequence ID" value="SEQ18074.1"/>
    <property type="molecule type" value="Genomic_DNA"/>
</dbReference>
<keyword evidence="19" id="KW-1185">Reference proteome</keyword>
<dbReference type="InterPro" id="IPR000014">
    <property type="entry name" value="PAS"/>
</dbReference>
<keyword evidence="13" id="KW-0812">Transmembrane</keyword>
<evidence type="ECO:0000313" key="19">
    <source>
        <dbReference type="Proteomes" id="UP000198634"/>
    </source>
</evidence>
<dbReference type="Pfam" id="PF00072">
    <property type="entry name" value="Response_reg"/>
    <property type="match status" value="1"/>
</dbReference>
<keyword evidence="13" id="KW-1133">Transmembrane helix</keyword>
<keyword evidence="4" id="KW-0808">Transferase</keyword>
<dbReference type="SMART" id="SM00388">
    <property type="entry name" value="HisKA"/>
    <property type="match status" value="1"/>
</dbReference>
<keyword evidence="7" id="KW-0067">ATP-binding</keyword>
<dbReference type="EC" id="2.7.13.3" evidence="2"/>
<proteinExistence type="predicted"/>
<evidence type="ECO:0000259" key="17">
    <source>
        <dbReference type="PROSITE" id="PS50113"/>
    </source>
</evidence>
<dbReference type="Gene3D" id="3.40.50.2300">
    <property type="match status" value="1"/>
</dbReference>
<evidence type="ECO:0000256" key="5">
    <source>
        <dbReference type="ARBA" id="ARBA00022741"/>
    </source>
</evidence>
<dbReference type="InterPro" id="IPR001610">
    <property type="entry name" value="PAC"/>
</dbReference>
<evidence type="ECO:0000256" key="4">
    <source>
        <dbReference type="ARBA" id="ARBA00022679"/>
    </source>
</evidence>
<evidence type="ECO:0000256" key="11">
    <source>
        <dbReference type="PROSITE-ProRule" id="PRU00169"/>
    </source>
</evidence>
<dbReference type="NCBIfam" id="TIGR00229">
    <property type="entry name" value="sensory_box"/>
    <property type="match status" value="1"/>
</dbReference>
<dbReference type="InterPro" id="IPR003594">
    <property type="entry name" value="HATPase_dom"/>
</dbReference>
<dbReference type="SMART" id="SM00091">
    <property type="entry name" value="PAS"/>
    <property type="match status" value="1"/>
</dbReference>
<dbReference type="Proteomes" id="UP000198634">
    <property type="component" value="Unassembled WGS sequence"/>
</dbReference>
<dbReference type="PROSITE" id="PS50109">
    <property type="entry name" value="HIS_KIN"/>
    <property type="match status" value="1"/>
</dbReference>
<evidence type="ECO:0000256" key="12">
    <source>
        <dbReference type="SAM" id="Coils"/>
    </source>
</evidence>
<keyword evidence="3 11" id="KW-0597">Phosphoprotein</keyword>
<dbReference type="InterPro" id="IPR036890">
    <property type="entry name" value="HATPase_C_sf"/>
</dbReference>
<keyword evidence="13" id="KW-0472">Membrane</keyword>
<keyword evidence="12" id="KW-0175">Coiled coil</keyword>
<dbReference type="CDD" id="cd00082">
    <property type="entry name" value="HisKA"/>
    <property type="match status" value="1"/>
</dbReference>
<dbReference type="PROSITE" id="PS50110">
    <property type="entry name" value="RESPONSE_REGULATORY"/>
    <property type="match status" value="1"/>
</dbReference>
<feature type="domain" description="PAS" evidence="16">
    <location>
        <begin position="239"/>
        <end position="310"/>
    </location>
</feature>
<dbReference type="InterPro" id="IPR001789">
    <property type="entry name" value="Sig_transdc_resp-reg_receiver"/>
</dbReference>
<dbReference type="GO" id="GO:0000155">
    <property type="term" value="F:phosphorelay sensor kinase activity"/>
    <property type="evidence" value="ECO:0007669"/>
    <property type="project" value="InterPro"/>
</dbReference>
<feature type="transmembrane region" description="Helical" evidence="13">
    <location>
        <begin position="124"/>
        <end position="145"/>
    </location>
</feature>
<feature type="transmembrane region" description="Helical" evidence="13">
    <location>
        <begin position="59"/>
        <end position="84"/>
    </location>
</feature>
<dbReference type="Pfam" id="PF02518">
    <property type="entry name" value="HATPase_c"/>
    <property type="match status" value="1"/>
</dbReference>
<dbReference type="Gene3D" id="1.10.287.130">
    <property type="match status" value="1"/>
</dbReference>
<dbReference type="SMART" id="SM00448">
    <property type="entry name" value="REC"/>
    <property type="match status" value="1"/>
</dbReference>
<evidence type="ECO:0000256" key="8">
    <source>
        <dbReference type="ARBA" id="ARBA00023012"/>
    </source>
</evidence>
<feature type="modified residue" description="4-aspartylphosphate" evidence="11">
    <location>
        <position position="674"/>
    </location>
</feature>
<dbReference type="InterPro" id="IPR000700">
    <property type="entry name" value="PAS-assoc_C"/>
</dbReference>